<feature type="chain" id="PRO_5018772709" description="Large ribosomal subunit protein mL62" evidence="13">
    <location>
        <begin position="21"/>
        <end position="186"/>
    </location>
</feature>
<evidence type="ECO:0000256" key="12">
    <source>
        <dbReference type="SAM" id="MobiDB-lite"/>
    </source>
</evidence>
<proteinExistence type="inferred from homology"/>
<evidence type="ECO:0000256" key="4">
    <source>
        <dbReference type="ARBA" id="ARBA00022917"/>
    </source>
</evidence>
<dbReference type="Proteomes" id="UP000283210">
    <property type="component" value="Chromosome 19"/>
</dbReference>
<name>A0A3S2LQZ2_ORYJA</name>
<dbReference type="AlphaFoldDB" id="A0A3S2LQZ2"/>
<dbReference type="Gene3D" id="3.30.160.20">
    <property type="match status" value="1"/>
</dbReference>
<keyword evidence="16" id="KW-1185">Reference proteome</keyword>
<keyword evidence="4" id="KW-0648">Protein biosynthesis</keyword>
<keyword evidence="6" id="KW-0689">Ribosomal protein</keyword>
<evidence type="ECO:0000256" key="11">
    <source>
        <dbReference type="ARBA" id="ARBA00041531"/>
    </source>
</evidence>
<dbReference type="GO" id="GO:0070126">
    <property type="term" value="P:mitochondrial translational termination"/>
    <property type="evidence" value="ECO:0007669"/>
    <property type="project" value="TreeGrafter"/>
</dbReference>
<evidence type="ECO:0000256" key="5">
    <source>
        <dbReference type="ARBA" id="ARBA00022946"/>
    </source>
</evidence>
<dbReference type="GO" id="GO:0005762">
    <property type="term" value="C:mitochondrial large ribosomal subunit"/>
    <property type="evidence" value="ECO:0007669"/>
    <property type="project" value="TreeGrafter"/>
</dbReference>
<keyword evidence="3" id="KW-0378">Hydrolase</keyword>
<dbReference type="PANTHER" id="PTHR11075:SF54">
    <property type="entry name" value="LARGE RIBOSOMAL SUBUNIT PROTEIN ML62"/>
    <property type="match status" value="1"/>
</dbReference>
<dbReference type="EC" id="3.1.1.29" evidence="2"/>
<evidence type="ECO:0000256" key="2">
    <source>
        <dbReference type="ARBA" id="ARBA00013260"/>
    </source>
</evidence>
<evidence type="ECO:0000256" key="6">
    <source>
        <dbReference type="ARBA" id="ARBA00022980"/>
    </source>
</evidence>
<dbReference type="GO" id="GO:0004045">
    <property type="term" value="F:peptidyl-tRNA hydrolase activity"/>
    <property type="evidence" value="ECO:0007669"/>
    <property type="project" value="UniProtKB-EC"/>
</dbReference>
<gene>
    <name evidence="15" type="ORF">OJAV_G00186320</name>
</gene>
<sequence length="186" mass="21185">MAACLTRRVCLLCISTRVNAARVRVNGVQSTQVKDFSGAKGTPASEDIKVHIPTERLTVTYSRSSGPGGQHVNKVNTKAEVRFHVHTADWIPEDVRLKLIEQNRNRMNKAGELLVSSELSRSQHRNLCDCLQKISTIIAEASEKPREPTEEDVALRAARLKKRKEERLKQKRIHSETKHRRRVDFE</sequence>
<dbReference type="SUPFAM" id="SSF110916">
    <property type="entry name" value="Peptidyl-tRNA hydrolase domain-like"/>
    <property type="match status" value="1"/>
</dbReference>
<reference evidence="15 16" key="1">
    <citation type="submission" date="2018-11" db="EMBL/GenBank/DDBJ databases">
        <authorList>
            <person name="Lopez-Roques C."/>
            <person name="Donnadieu C."/>
            <person name="Bouchez O."/>
            <person name="Klopp C."/>
            <person name="Cabau C."/>
            <person name="Zahm M."/>
        </authorList>
    </citation>
    <scope>NUCLEOTIDE SEQUENCE [LARGE SCALE GENOMIC DNA]</scope>
    <source>
        <strain evidence="15">RS831</strain>
        <tissue evidence="15">Whole body</tissue>
    </source>
</reference>
<protein>
    <recommendedName>
        <fullName evidence="10">Large ribosomal subunit protein mL62</fullName>
        <ecNumber evidence="2">3.1.1.29</ecNumber>
    </recommendedName>
    <alternativeName>
        <fullName evidence="11">Peptidyl-tRNA hydrolase ICT1, mitochondrial</fullName>
    </alternativeName>
</protein>
<dbReference type="InterPro" id="IPR000352">
    <property type="entry name" value="Pep_chain_release_fac_I"/>
</dbReference>
<evidence type="ECO:0000256" key="10">
    <source>
        <dbReference type="ARBA" id="ARBA00039441"/>
    </source>
</evidence>
<dbReference type="GO" id="GO:0016150">
    <property type="term" value="F:translation release factor activity, codon nonspecific"/>
    <property type="evidence" value="ECO:0007669"/>
    <property type="project" value="TreeGrafter"/>
</dbReference>
<dbReference type="Pfam" id="PF00472">
    <property type="entry name" value="RF-1"/>
    <property type="match status" value="1"/>
</dbReference>
<dbReference type="EMBL" id="CM012455">
    <property type="protein sequence ID" value="RVE59237.1"/>
    <property type="molecule type" value="Genomic_DNA"/>
</dbReference>
<organism evidence="15 16">
    <name type="scientific">Oryzias javanicus</name>
    <name type="common">Javanese ricefish</name>
    <name type="synonym">Aplocheilus javanicus</name>
    <dbReference type="NCBI Taxonomy" id="123683"/>
    <lineage>
        <taxon>Eukaryota</taxon>
        <taxon>Metazoa</taxon>
        <taxon>Chordata</taxon>
        <taxon>Craniata</taxon>
        <taxon>Vertebrata</taxon>
        <taxon>Euteleostomi</taxon>
        <taxon>Actinopterygii</taxon>
        <taxon>Neopterygii</taxon>
        <taxon>Teleostei</taxon>
        <taxon>Neoteleostei</taxon>
        <taxon>Acanthomorphata</taxon>
        <taxon>Ovalentaria</taxon>
        <taxon>Atherinomorphae</taxon>
        <taxon>Beloniformes</taxon>
        <taxon>Adrianichthyidae</taxon>
        <taxon>Oryziinae</taxon>
        <taxon>Oryzias</taxon>
    </lineage>
</organism>
<feature type="signal peptide" evidence="13">
    <location>
        <begin position="1"/>
        <end position="20"/>
    </location>
</feature>
<keyword evidence="8" id="KW-0687">Ribonucleoprotein</keyword>
<accession>A0A3S2LQZ2</accession>
<feature type="compositionally biased region" description="Basic residues" evidence="12">
    <location>
        <begin position="177"/>
        <end position="186"/>
    </location>
</feature>
<evidence type="ECO:0000256" key="9">
    <source>
        <dbReference type="ARBA" id="ARBA00038225"/>
    </source>
</evidence>
<evidence type="ECO:0000256" key="7">
    <source>
        <dbReference type="ARBA" id="ARBA00023128"/>
    </source>
</evidence>
<feature type="domain" description="Prokaryotic-type class I peptide chain release factors" evidence="14">
    <location>
        <begin position="46"/>
        <end position="179"/>
    </location>
</feature>
<dbReference type="FunFam" id="3.30.160.20:FF:000050">
    <property type="entry name" value="Peptidyl-tRNA hydrolase ICT1, mitochondrial"/>
    <property type="match status" value="1"/>
</dbReference>
<reference evidence="15 16" key="2">
    <citation type="submission" date="2019-01" db="EMBL/GenBank/DDBJ databases">
        <title>A chromosome length genome reference of the Java medaka (oryzias javanicus).</title>
        <authorList>
            <person name="Herpin A."/>
            <person name="Takehana Y."/>
            <person name="Naruse K."/>
            <person name="Ansai S."/>
            <person name="Kawaguchi M."/>
        </authorList>
    </citation>
    <scope>NUCLEOTIDE SEQUENCE [LARGE SCALE GENOMIC DNA]</scope>
    <source>
        <strain evidence="15">RS831</strain>
        <tissue evidence="15">Whole body</tissue>
    </source>
</reference>
<keyword evidence="13" id="KW-0732">Signal</keyword>
<evidence type="ECO:0000256" key="1">
    <source>
        <dbReference type="ARBA" id="ARBA00004173"/>
    </source>
</evidence>
<keyword evidence="7" id="KW-0496">Mitochondrion</keyword>
<dbReference type="GO" id="GO:0005743">
    <property type="term" value="C:mitochondrial inner membrane"/>
    <property type="evidence" value="ECO:0007669"/>
    <property type="project" value="UniProtKB-ARBA"/>
</dbReference>
<feature type="region of interest" description="Disordered" evidence="12">
    <location>
        <begin position="160"/>
        <end position="186"/>
    </location>
</feature>
<evidence type="ECO:0000256" key="8">
    <source>
        <dbReference type="ARBA" id="ARBA00023274"/>
    </source>
</evidence>
<keyword evidence="5" id="KW-0809">Transit peptide</keyword>
<dbReference type="InterPro" id="IPR052104">
    <property type="entry name" value="Mito_Release_Factor_mL62"/>
</dbReference>
<comment type="subcellular location">
    <subcellularLocation>
        <location evidence="1">Mitochondrion</location>
    </subcellularLocation>
</comment>
<evidence type="ECO:0000259" key="14">
    <source>
        <dbReference type="Pfam" id="PF00472"/>
    </source>
</evidence>
<evidence type="ECO:0000256" key="3">
    <source>
        <dbReference type="ARBA" id="ARBA00022801"/>
    </source>
</evidence>
<evidence type="ECO:0000313" key="15">
    <source>
        <dbReference type="EMBL" id="RVE59237.1"/>
    </source>
</evidence>
<evidence type="ECO:0000313" key="16">
    <source>
        <dbReference type="Proteomes" id="UP000283210"/>
    </source>
</evidence>
<comment type="similarity">
    <text evidence="9">Belongs to the prokaryotic/mitochondrial release factor family. Mitochondrion-specific ribosomal protein mL62 subfamily.</text>
</comment>
<dbReference type="OrthoDB" id="270639at2759"/>
<dbReference type="PANTHER" id="PTHR11075">
    <property type="entry name" value="PEPTIDE CHAIN RELEASE FACTOR"/>
    <property type="match status" value="1"/>
</dbReference>
<feature type="compositionally biased region" description="Basic and acidic residues" evidence="12">
    <location>
        <begin position="163"/>
        <end position="176"/>
    </location>
</feature>
<evidence type="ECO:0000256" key="13">
    <source>
        <dbReference type="SAM" id="SignalP"/>
    </source>
</evidence>